<dbReference type="EC" id="2.7.11.1" evidence="4"/>
<dbReference type="AlphaFoldDB" id="A0ABD1GKU7"/>
<gene>
    <name evidence="4" type="ORF">AAHA92_20625</name>
</gene>
<reference evidence="4 5" key="1">
    <citation type="submission" date="2024-06" db="EMBL/GenBank/DDBJ databases">
        <title>A chromosome level genome sequence of Diviner's sage (Salvia divinorum).</title>
        <authorList>
            <person name="Ford S.A."/>
            <person name="Ro D.-K."/>
            <person name="Ness R.W."/>
            <person name="Phillips M.A."/>
        </authorList>
    </citation>
    <scope>NUCLEOTIDE SEQUENCE [LARGE SCALE GENOMIC DNA]</scope>
    <source>
        <strain evidence="4">SAF-2024a</strain>
        <tissue evidence="4">Leaf</tissue>
    </source>
</reference>
<dbReference type="GO" id="GO:0004674">
    <property type="term" value="F:protein serine/threonine kinase activity"/>
    <property type="evidence" value="ECO:0007669"/>
    <property type="project" value="UniProtKB-KW"/>
</dbReference>
<dbReference type="PANTHER" id="PTHR27001">
    <property type="entry name" value="OS01G0253100 PROTEIN"/>
    <property type="match status" value="1"/>
</dbReference>
<evidence type="ECO:0000313" key="5">
    <source>
        <dbReference type="Proteomes" id="UP001567538"/>
    </source>
</evidence>
<evidence type="ECO:0000256" key="2">
    <source>
        <dbReference type="ARBA" id="ARBA00022840"/>
    </source>
</evidence>
<evidence type="ECO:0000256" key="1">
    <source>
        <dbReference type="ARBA" id="ARBA00022741"/>
    </source>
</evidence>
<keyword evidence="2" id="KW-0067">ATP-binding</keyword>
<dbReference type="InterPro" id="IPR011009">
    <property type="entry name" value="Kinase-like_dom_sf"/>
</dbReference>
<keyword evidence="4" id="KW-0808">Transferase</keyword>
<keyword evidence="4" id="KW-0723">Serine/threonine-protein kinase</keyword>
<sequence>MASNELPVAMNRFNVREVEVAIHRGREIGRSGFGVVYQGVIRHQGVARAAAFKVLSRDGDFRQEANVHYVVQSMRVVELFGVCEEKKTIVLEYLGNNTLRYHLDHPNSMTNFPWFRRVKVLLDLCRALCHVHSCSIVHRDVKPENVLLCDDFGAKLSDFGALLFAFCGDIPLDQVGLLSFISLPVLTLYAQCSDWTVCLTK</sequence>
<name>A0ABD1GKU7_SALDI</name>
<organism evidence="4 5">
    <name type="scientific">Salvia divinorum</name>
    <name type="common">Maria pastora</name>
    <name type="synonym">Diviner's sage</name>
    <dbReference type="NCBI Taxonomy" id="28513"/>
    <lineage>
        <taxon>Eukaryota</taxon>
        <taxon>Viridiplantae</taxon>
        <taxon>Streptophyta</taxon>
        <taxon>Embryophyta</taxon>
        <taxon>Tracheophyta</taxon>
        <taxon>Spermatophyta</taxon>
        <taxon>Magnoliopsida</taxon>
        <taxon>eudicotyledons</taxon>
        <taxon>Gunneridae</taxon>
        <taxon>Pentapetalae</taxon>
        <taxon>asterids</taxon>
        <taxon>lamiids</taxon>
        <taxon>Lamiales</taxon>
        <taxon>Lamiaceae</taxon>
        <taxon>Nepetoideae</taxon>
        <taxon>Mentheae</taxon>
        <taxon>Salviinae</taxon>
        <taxon>Salvia</taxon>
        <taxon>Salvia subgen. Calosphace</taxon>
    </lineage>
</organism>
<dbReference type="PROSITE" id="PS00108">
    <property type="entry name" value="PROTEIN_KINASE_ST"/>
    <property type="match status" value="1"/>
</dbReference>
<dbReference type="Gene3D" id="1.10.510.10">
    <property type="entry name" value="Transferase(Phosphotransferase) domain 1"/>
    <property type="match status" value="1"/>
</dbReference>
<keyword evidence="1" id="KW-0547">Nucleotide-binding</keyword>
<dbReference type="PROSITE" id="PS50011">
    <property type="entry name" value="PROTEIN_KINASE_DOM"/>
    <property type="match status" value="1"/>
</dbReference>
<dbReference type="SMART" id="SM00220">
    <property type="entry name" value="S_TKc"/>
    <property type="match status" value="1"/>
</dbReference>
<keyword evidence="4" id="KW-0418">Kinase</keyword>
<protein>
    <submittedName>
        <fullName evidence="4">Non-specific serine/threonine protein kinase</fullName>
        <ecNumber evidence="4">2.7.11.1</ecNumber>
    </submittedName>
</protein>
<dbReference type="PANTHER" id="PTHR27001:SF931">
    <property type="entry name" value="OS11G0664100 PROTEIN"/>
    <property type="match status" value="1"/>
</dbReference>
<dbReference type="InterPro" id="IPR008271">
    <property type="entry name" value="Ser/Thr_kinase_AS"/>
</dbReference>
<comment type="caution">
    <text evidence="4">The sequence shown here is derived from an EMBL/GenBank/DDBJ whole genome shotgun (WGS) entry which is preliminary data.</text>
</comment>
<evidence type="ECO:0000313" key="4">
    <source>
        <dbReference type="EMBL" id="KAL1543683.1"/>
    </source>
</evidence>
<dbReference type="Proteomes" id="UP001567538">
    <property type="component" value="Unassembled WGS sequence"/>
</dbReference>
<accession>A0ABD1GKU7</accession>
<evidence type="ECO:0000259" key="3">
    <source>
        <dbReference type="PROSITE" id="PS50011"/>
    </source>
</evidence>
<dbReference type="GO" id="GO:0005524">
    <property type="term" value="F:ATP binding"/>
    <property type="evidence" value="ECO:0007669"/>
    <property type="project" value="UniProtKB-KW"/>
</dbReference>
<dbReference type="InterPro" id="IPR000719">
    <property type="entry name" value="Prot_kinase_dom"/>
</dbReference>
<dbReference type="EMBL" id="JBEAFC010000008">
    <property type="protein sequence ID" value="KAL1543683.1"/>
    <property type="molecule type" value="Genomic_DNA"/>
</dbReference>
<feature type="domain" description="Protein kinase" evidence="3">
    <location>
        <begin position="22"/>
        <end position="201"/>
    </location>
</feature>
<dbReference type="SUPFAM" id="SSF56112">
    <property type="entry name" value="Protein kinase-like (PK-like)"/>
    <property type="match status" value="1"/>
</dbReference>
<keyword evidence="5" id="KW-1185">Reference proteome</keyword>
<proteinExistence type="predicted"/>
<dbReference type="Pfam" id="PF00069">
    <property type="entry name" value="Pkinase"/>
    <property type="match status" value="1"/>
</dbReference>